<protein>
    <submittedName>
        <fullName evidence="1">Uncharacterized protein</fullName>
    </submittedName>
</protein>
<dbReference type="AlphaFoldDB" id="A0A8S8XC86"/>
<dbReference type="Proteomes" id="UP000681075">
    <property type="component" value="Unassembled WGS sequence"/>
</dbReference>
<proteinExistence type="predicted"/>
<comment type="caution">
    <text evidence="1">The sequence shown here is derived from an EMBL/GenBank/DDBJ whole genome shotgun (WGS) entry which is preliminary data.</text>
</comment>
<dbReference type="EMBL" id="BOPV01000001">
    <property type="protein sequence ID" value="GIL41063.1"/>
    <property type="molecule type" value="Genomic_DNA"/>
</dbReference>
<organism evidence="1 2">
    <name type="scientific">Roseiterribacter gracilis</name>
    <dbReference type="NCBI Taxonomy" id="2812848"/>
    <lineage>
        <taxon>Bacteria</taxon>
        <taxon>Pseudomonadati</taxon>
        <taxon>Pseudomonadota</taxon>
        <taxon>Alphaproteobacteria</taxon>
        <taxon>Rhodospirillales</taxon>
        <taxon>Roseiterribacteraceae</taxon>
        <taxon>Roseiterribacter</taxon>
    </lineage>
</organism>
<sequence>MLDEATRRFLRRHIRSVWTLDALLTLKRDSARSWTAETLTAELRAARPMVTEILAAFRTARLVEETSDGSRYAPADSADDKAVDTLARLYAERPTALIREIMAAPSDRLQGFADAFRLKKD</sequence>
<evidence type="ECO:0000313" key="1">
    <source>
        <dbReference type="EMBL" id="GIL41063.1"/>
    </source>
</evidence>
<dbReference type="RefSeq" id="WP_420244393.1">
    <property type="nucleotide sequence ID" value="NZ_BOPV01000001.1"/>
</dbReference>
<name>A0A8S8XC86_9PROT</name>
<evidence type="ECO:0000313" key="2">
    <source>
        <dbReference type="Proteomes" id="UP000681075"/>
    </source>
</evidence>
<accession>A0A8S8XC86</accession>
<reference evidence="1" key="1">
    <citation type="submission" date="2021-02" db="EMBL/GenBank/DDBJ databases">
        <title>Genome sequence of Rhodospirillales sp. strain TMPK1 isolated from soil.</title>
        <authorList>
            <person name="Nakai R."/>
            <person name="Kusada H."/>
            <person name="Tamaki H."/>
        </authorList>
    </citation>
    <scope>NUCLEOTIDE SEQUENCE</scope>
    <source>
        <strain evidence="1">TMPK1</strain>
    </source>
</reference>
<gene>
    <name evidence="1" type="ORF">TMPK1_33000</name>
</gene>
<keyword evidence="2" id="KW-1185">Reference proteome</keyword>